<dbReference type="EMBL" id="JARBHB010000002">
    <property type="protein sequence ID" value="KAJ8893701.1"/>
    <property type="molecule type" value="Genomic_DNA"/>
</dbReference>
<feature type="chain" id="PRO_5046577433" evidence="1">
    <location>
        <begin position="16"/>
        <end position="297"/>
    </location>
</feature>
<feature type="signal peptide" evidence="1">
    <location>
        <begin position="1"/>
        <end position="15"/>
    </location>
</feature>
<dbReference type="Proteomes" id="UP001159363">
    <property type="component" value="Chromosome 2"/>
</dbReference>
<sequence>MWELWSAGFLGDLLCFHPCTPALLHAHLSSTSSAIKTSMFWSGPNLPSPLHQPLRRGSSARRIISSTLPFPACFQFSQQTKTIFRKEIIVSGEGKRKESYVQKIKHTDRNKQFLGIRRTSALCATCGECIATKHNNEELEVLCSKYLGPVQLYLSTVNWLDATFLTSAYTDVYRHLEVLGSTPGCPEVGQRVAIRIVFEVGMEGGVNGTYPGKPGNQPHRPARFPHEYPGATQPGIELGSGGRRIVHQPSRKGHLTLVANFSISYHNTFKKFASLTKNSLKKRLKEFFAKLISYNVD</sequence>
<keyword evidence="3" id="KW-1185">Reference proteome</keyword>
<evidence type="ECO:0000313" key="3">
    <source>
        <dbReference type="Proteomes" id="UP001159363"/>
    </source>
</evidence>
<keyword evidence="1" id="KW-0732">Signal</keyword>
<accession>A0ABQ9IAN9</accession>
<evidence type="ECO:0000313" key="2">
    <source>
        <dbReference type="EMBL" id="KAJ8893701.1"/>
    </source>
</evidence>
<proteinExistence type="predicted"/>
<gene>
    <name evidence="2" type="ORF">PR048_006301</name>
</gene>
<name>A0ABQ9IAN9_9NEOP</name>
<evidence type="ECO:0000256" key="1">
    <source>
        <dbReference type="SAM" id="SignalP"/>
    </source>
</evidence>
<comment type="caution">
    <text evidence="2">The sequence shown here is derived from an EMBL/GenBank/DDBJ whole genome shotgun (WGS) entry which is preliminary data.</text>
</comment>
<reference evidence="2 3" key="1">
    <citation type="submission" date="2023-02" db="EMBL/GenBank/DDBJ databases">
        <title>LHISI_Scaffold_Assembly.</title>
        <authorList>
            <person name="Stuart O.P."/>
            <person name="Cleave R."/>
            <person name="Magrath M.J.L."/>
            <person name="Mikheyev A.S."/>
        </authorList>
    </citation>
    <scope>NUCLEOTIDE SEQUENCE [LARGE SCALE GENOMIC DNA]</scope>
    <source>
        <strain evidence="2">Daus_M_001</strain>
        <tissue evidence="2">Leg muscle</tissue>
    </source>
</reference>
<organism evidence="2 3">
    <name type="scientific">Dryococelus australis</name>
    <dbReference type="NCBI Taxonomy" id="614101"/>
    <lineage>
        <taxon>Eukaryota</taxon>
        <taxon>Metazoa</taxon>
        <taxon>Ecdysozoa</taxon>
        <taxon>Arthropoda</taxon>
        <taxon>Hexapoda</taxon>
        <taxon>Insecta</taxon>
        <taxon>Pterygota</taxon>
        <taxon>Neoptera</taxon>
        <taxon>Polyneoptera</taxon>
        <taxon>Phasmatodea</taxon>
        <taxon>Verophasmatodea</taxon>
        <taxon>Anareolatae</taxon>
        <taxon>Phasmatidae</taxon>
        <taxon>Eurycanthinae</taxon>
        <taxon>Dryococelus</taxon>
    </lineage>
</organism>
<protein>
    <submittedName>
        <fullName evidence="2">Uncharacterized protein</fullName>
    </submittedName>
</protein>